<sequence length="96" mass="10473">MGTKMAAGNLPVVGLTPAAVPQVAAAREAEEALMRAWSRVSSVRPWTNQMYVVQTKGLSEFGLMCTSLPSSEMSQFTTRNKIPTIQYQRSVVSQIP</sequence>
<name>A0A4U6T7L4_SETVI</name>
<evidence type="ECO:0000313" key="1">
    <source>
        <dbReference type="EMBL" id="TKV97820.1"/>
    </source>
</evidence>
<gene>
    <name evidence="1" type="ORF">SEVIR_9G520100v2</name>
</gene>
<organism evidence="1 2">
    <name type="scientific">Setaria viridis</name>
    <name type="common">Green bristlegrass</name>
    <name type="synonym">Setaria italica subsp. viridis</name>
    <dbReference type="NCBI Taxonomy" id="4556"/>
    <lineage>
        <taxon>Eukaryota</taxon>
        <taxon>Viridiplantae</taxon>
        <taxon>Streptophyta</taxon>
        <taxon>Embryophyta</taxon>
        <taxon>Tracheophyta</taxon>
        <taxon>Spermatophyta</taxon>
        <taxon>Magnoliopsida</taxon>
        <taxon>Liliopsida</taxon>
        <taxon>Poales</taxon>
        <taxon>Poaceae</taxon>
        <taxon>PACMAD clade</taxon>
        <taxon>Panicoideae</taxon>
        <taxon>Panicodae</taxon>
        <taxon>Paniceae</taxon>
        <taxon>Cenchrinae</taxon>
        <taxon>Setaria</taxon>
    </lineage>
</organism>
<keyword evidence="2" id="KW-1185">Reference proteome</keyword>
<proteinExistence type="predicted"/>
<dbReference type="AlphaFoldDB" id="A0A4U6T7L4"/>
<reference evidence="1" key="1">
    <citation type="submission" date="2019-03" db="EMBL/GenBank/DDBJ databases">
        <title>WGS assembly of Setaria viridis.</title>
        <authorList>
            <person name="Huang P."/>
            <person name="Jenkins J."/>
            <person name="Grimwood J."/>
            <person name="Barry K."/>
            <person name="Healey A."/>
            <person name="Mamidi S."/>
            <person name="Sreedasyam A."/>
            <person name="Shu S."/>
            <person name="Feldman M."/>
            <person name="Wu J."/>
            <person name="Yu Y."/>
            <person name="Chen C."/>
            <person name="Johnson J."/>
            <person name="Rokhsar D."/>
            <person name="Baxter I."/>
            <person name="Schmutz J."/>
            <person name="Brutnell T."/>
            <person name="Kellogg E."/>
        </authorList>
    </citation>
    <scope>NUCLEOTIDE SEQUENCE [LARGE SCALE GENOMIC DNA]</scope>
</reference>
<protein>
    <submittedName>
        <fullName evidence="1">Uncharacterized protein</fullName>
    </submittedName>
</protein>
<dbReference type="EMBL" id="CM016560">
    <property type="protein sequence ID" value="TKV97820.1"/>
    <property type="molecule type" value="Genomic_DNA"/>
</dbReference>
<dbReference type="Proteomes" id="UP000298652">
    <property type="component" value="Chromosome 9"/>
</dbReference>
<dbReference type="Gramene" id="TKV97820">
    <property type="protein sequence ID" value="TKV97820"/>
    <property type="gene ID" value="SEVIR_9G520100v2"/>
</dbReference>
<accession>A0A4U6T7L4</accession>
<evidence type="ECO:0000313" key="2">
    <source>
        <dbReference type="Proteomes" id="UP000298652"/>
    </source>
</evidence>